<dbReference type="PANTHER" id="PTHR10039:SF16">
    <property type="entry name" value="GPI INOSITOL-DEACYLASE"/>
    <property type="match status" value="1"/>
</dbReference>
<evidence type="ECO:0000259" key="2">
    <source>
        <dbReference type="Pfam" id="PF24883"/>
    </source>
</evidence>
<comment type="caution">
    <text evidence="3">The sequence shown here is derived from an EMBL/GenBank/DDBJ whole genome shotgun (WGS) entry which is preliminary data.</text>
</comment>
<keyword evidence="4" id="KW-1185">Reference proteome</keyword>
<protein>
    <submittedName>
        <fullName evidence="3">Ankyrin repeat protein</fullName>
    </submittedName>
</protein>
<dbReference type="Pfam" id="PF24883">
    <property type="entry name" value="NPHP3_N"/>
    <property type="match status" value="1"/>
</dbReference>
<evidence type="ECO:0000256" key="1">
    <source>
        <dbReference type="ARBA" id="ARBA00022737"/>
    </source>
</evidence>
<dbReference type="Proteomes" id="UP000465220">
    <property type="component" value="Unassembled WGS sequence"/>
</dbReference>
<keyword evidence="1" id="KW-0677">Repeat</keyword>
<reference evidence="3 4" key="1">
    <citation type="submission" date="2020-01" db="EMBL/GenBank/DDBJ databases">
        <title>Draft genome sequence of Aspergillus lentulus IFM 60648.</title>
        <authorList>
            <person name="Takahashi H."/>
            <person name="Yaguchi T."/>
        </authorList>
    </citation>
    <scope>NUCLEOTIDE SEQUENCE [LARGE SCALE GENOMIC DNA]</scope>
    <source>
        <strain evidence="3 4">IFM 60648</strain>
    </source>
</reference>
<dbReference type="InterPro" id="IPR027417">
    <property type="entry name" value="P-loop_NTPase"/>
</dbReference>
<evidence type="ECO:0000313" key="3">
    <source>
        <dbReference type="EMBL" id="GFF93905.1"/>
    </source>
</evidence>
<dbReference type="EMBL" id="BLKI01000126">
    <property type="protein sequence ID" value="GFF93905.1"/>
    <property type="molecule type" value="Genomic_DNA"/>
</dbReference>
<name>A0ABQ1B532_ASPLE</name>
<feature type="domain" description="Nephrocystin 3-like N-terminal" evidence="2">
    <location>
        <begin position="35"/>
        <end position="184"/>
    </location>
</feature>
<proteinExistence type="predicted"/>
<dbReference type="PANTHER" id="PTHR10039">
    <property type="entry name" value="AMELOGENIN"/>
    <property type="match status" value="1"/>
</dbReference>
<gene>
    <name evidence="3" type="ORF">IFM60648_10242</name>
</gene>
<evidence type="ECO:0000313" key="4">
    <source>
        <dbReference type="Proteomes" id="UP000465220"/>
    </source>
</evidence>
<dbReference type="Gene3D" id="3.40.50.300">
    <property type="entry name" value="P-loop containing nucleotide triphosphate hydrolases"/>
    <property type="match status" value="1"/>
</dbReference>
<organism evidence="3 4">
    <name type="scientific">Aspergillus lentulus</name>
    <dbReference type="NCBI Taxonomy" id="293939"/>
    <lineage>
        <taxon>Eukaryota</taxon>
        <taxon>Fungi</taxon>
        <taxon>Dikarya</taxon>
        <taxon>Ascomycota</taxon>
        <taxon>Pezizomycotina</taxon>
        <taxon>Eurotiomycetes</taxon>
        <taxon>Eurotiomycetidae</taxon>
        <taxon>Eurotiales</taxon>
        <taxon>Aspergillaceae</taxon>
        <taxon>Aspergillus</taxon>
        <taxon>Aspergillus subgen. Fumigati</taxon>
    </lineage>
</organism>
<accession>A0ABQ1B532</accession>
<sequence length="404" mass="45597">MMNLRRKYSELSSWLPGPVSVLSTGFILKGERGALTCWLQGSSGTGKTYLTSRVIDLVQGMLNNTPKDEGFTFFYCDKTEPNYGQALSIFQSYMHQLSTTARNPGSIQTRLKEKCKKAQDAGSTLRFDACKQQILESLNLYTKTTLVLDAFDECDPESRGELADALKSLLLLSKNTVKVFISSRPDPDIQCELEGCTSVSIQASSNQLDIQNFLEEELEKLAKTTACIRRLKTAIVDKLLARCQGMFQWAALQIHQIRTCKTDSSVLKRLDTLPEGLQKAYDEVWSEIERLEEPDQRLLLLDDEIDEPGLLSLCKNLLVIDSQLNVWRFVHLSVCEYLENKVKWTIERAHFHAARVSLLVLDDTFKKIGPDAASDPSDWPTELDSFNLSHPFQICTKLSHSTVL</sequence>
<dbReference type="InterPro" id="IPR056884">
    <property type="entry name" value="NPHP3-like_N"/>
</dbReference>
<dbReference type="SUPFAM" id="SSF52540">
    <property type="entry name" value="P-loop containing nucleoside triphosphate hydrolases"/>
    <property type="match status" value="1"/>
</dbReference>